<feature type="transmembrane region" description="Helical" evidence="1">
    <location>
        <begin position="90"/>
        <end position="108"/>
    </location>
</feature>
<dbReference type="Pfam" id="PF05226">
    <property type="entry name" value="CHASE2"/>
    <property type="match status" value="1"/>
</dbReference>
<feature type="transmembrane region" description="Helical" evidence="1">
    <location>
        <begin position="487"/>
        <end position="507"/>
    </location>
</feature>
<protein>
    <submittedName>
        <fullName evidence="3">CHASE2 domain-containing protein</fullName>
    </submittedName>
</protein>
<name>A0A5M6ZJS3_9PROT</name>
<dbReference type="InterPro" id="IPR007890">
    <property type="entry name" value="CHASE2"/>
</dbReference>
<keyword evidence="4" id="KW-1185">Reference proteome</keyword>
<feature type="transmembrane region" description="Helical" evidence="1">
    <location>
        <begin position="451"/>
        <end position="471"/>
    </location>
</feature>
<dbReference type="EMBL" id="VWOJ01000002">
    <property type="protein sequence ID" value="KAA5803927.1"/>
    <property type="molecule type" value="Genomic_DNA"/>
</dbReference>
<feature type="transmembrane region" description="Helical" evidence="1">
    <location>
        <begin position="422"/>
        <end position="439"/>
    </location>
</feature>
<feature type="domain" description="CHASE2" evidence="2">
    <location>
        <begin position="112"/>
        <end position="430"/>
    </location>
</feature>
<keyword evidence="1" id="KW-1133">Transmembrane helix</keyword>
<reference evidence="3 4" key="1">
    <citation type="submission" date="2019-09" db="EMBL/GenBank/DDBJ databases">
        <authorList>
            <person name="Kevbrin V."/>
            <person name="Grouzdev D.S."/>
        </authorList>
    </citation>
    <scope>NUCLEOTIDE SEQUENCE [LARGE SCALE GENOMIC DNA]</scope>
    <source>
        <strain evidence="3 4">G-192</strain>
    </source>
</reference>
<evidence type="ECO:0000256" key="1">
    <source>
        <dbReference type="SAM" id="Phobius"/>
    </source>
</evidence>
<feature type="transmembrane region" description="Helical" evidence="1">
    <location>
        <begin position="519"/>
        <end position="540"/>
    </location>
</feature>
<proteinExistence type="predicted"/>
<feature type="transmembrane region" description="Helical" evidence="1">
    <location>
        <begin position="546"/>
        <end position="564"/>
    </location>
</feature>
<gene>
    <name evidence="3" type="ORF">F1654_09025</name>
</gene>
<keyword evidence="1" id="KW-0472">Membrane</keyword>
<evidence type="ECO:0000259" key="2">
    <source>
        <dbReference type="Pfam" id="PF05226"/>
    </source>
</evidence>
<comment type="caution">
    <text evidence="3">The sequence shown here is derived from an EMBL/GenBank/DDBJ whole genome shotgun (WGS) entry which is preliminary data.</text>
</comment>
<organism evidence="3 4">
    <name type="scientific">Alkalicaulis satelles</name>
    <dbReference type="NCBI Taxonomy" id="2609175"/>
    <lineage>
        <taxon>Bacteria</taxon>
        <taxon>Pseudomonadati</taxon>
        <taxon>Pseudomonadota</taxon>
        <taxon>Alphaproteobacteria</taxon>
        <taxon>Maricaulales</taxon>
        <taxon>Maricaulaceae</taxon>
        <taxon>Alkalicaulis</taxon>
    </lineage>
</organism>
<dbReference type="AlphaFoldDB" id="A0A5M6ZJS3"/>
<evidence type="ECO:0000313" key="3">
    <source>
        <dbReference type="EMBL" id="KAA5803927.1"/>
    </source>
</evidence>
<evidence type="ECO:0000313" key="4">
    <source>
        <dbReference type="Proteomes" id="UP000325122"/>
    </source>
</evidence>
<dbReference type="Proteomes" id="UP000325122">
    <property type="component" value="Unassembled WGS sequence"/>
</dbReference>
<sequence length="567" mass="61360">MAACLATCRARRQRLAITLARRAATCMMGGVGHYSRGGGMAADGFRRISALWRTSLGAVLSCLKRCWRFAASLPKMAADWLRRLGLLSRYVMALALGAGLAFASPFNLSDYTDQGLRSIFMRIASFTLMDESRWVAVAILNDRALQEEELTWPLDAVTHLALLEGYARLDPSLIFIDLLFLDERDDPTMPALASGLARLADDTPLLIAAPPRTEPGTPLAIAPIAALEAHPNIHFVSVESRFSNRIPGAYDLRQDQRDSAALRAYAMTCEHRRKGCVDLSELEVIDPVWPPPSAHACEQHPERCAQVPRNALSRATRIFFSGLLQNLGLSPPAQLNPVGLYPVNAFDAFELADGDFAARQRSRVEGRVLMYGQSLLGLGDVEHTPLYGAQPGIMTHAVAYENLMQRDRSSLSAASALSNPKVGISVLAACLAALGYAAWRAAKSQDRSVSRLIICAVAFAALLIAGAIYLADPSGSLFASTDQYSDLALFLMGFSCLTLLGAACRQAMTRIGRPHADRLANLVAIILFSIAAAGVFVYAFNLSPAFWYGLLMTPLGALSVFRPASSR</sequence>
<keyword evidence="1" id="KW-0812">Transmembrane</keyword>
<accession>A0A5M6ZJS3</accession>